<dbReference type="AlphaFoldDB" id="A0A5B8UU65"/>
<organism evidence="1 2">
    <name type="scientific">Mucilaginibacter ginsenosidivorans</name>
    <dbReference type="NCBI Taxonomy" id="398053"/>
    <lineage>
        <taxon>Bacteria</taxon>
        <taxon>Pseudomonadati</taxon>
        <taxon>Bacteroidota</taxon>
        <taxon>Sphingobacteriia</taxon>
        <taxon>Sphingobacteriales</taxon>
        <taxon>Sphingobacteriaceae</taxon>
        <taxon>Mucilaginibacter</taxon>
    </lineage>
</organism>
<protein>
    <submittedName>
        <fullName evidence="1">Uncharacterized protein</fullName>
    </submittedName>
</protein>
<proteinExistence type="predicted"/>
<dbReference type="EMBL" id="CP042436">
    <property type="protein sequence ID" value="QEC62462.1"/>
    <property type="molecule type" value="Genomic_DNA"/>
</dbReference>
<accession>A0A5B8UU65</accession>
<dbReference type="KEGG" id="mgin:FRZ54_07630"/>
<evidence type="ECO:0000313" key="1">
    <source>
        <dbReference type="EMBL" id="QEC62462.1"/>
    </source>
</evidence>
<dbReference type="RefSeq" id="WP_147031039.1">
    <property type="nucleotide sequence ID" value="NZ_CP042436.1"/>
</dbReference>
<dbReference type="OrthoDB" id="1442826at2"/>
<dbReference type="Proteomes" id="UP000321479">
    <property type="component" value="Chromosome"/>
</dbReference>
<gene>
    <name evidence="1" type="ORF">FRZ54_07630</name>
</gene>
<reference evidence="1 2" key="1">
    <citation type="journal article" date="2017" name="Curr. Microbiol.">
        <title>Mucilaginibacter ginsenosidivorans sp. nov., Isolated from Soil of Ginseng Field.</title>
        <authorList>
            <person name="Kim M.M."/>
            <person name="Siddiqi M.Z."/>
            <person name="Im W.T."/>
        </authorList>
    </citation>
    <scope>NUCLEOTIDE SEQUENCE [LARGE SCALE GENOMIC DNA]</scope>
    <source>
        <strain evidence="1 2">Gsoil 3017</strain>
    </source>
</reference>
<evidence type="ECO:0000313" key="2">
    <source>
        <dbReference type="Proteomes" id="UP000321479"/>
    </source>
</evidence>
<keyword evidence="2" id="KW-1185">Reference proteome</keyword>
<name>A0A5B8UU65_9SPHI</name>
<sequence length="97" mass="11454">MAAAARHLSRLFTRFNSDDRITAWHQSLYMALFYLWLSNGTQNPLQVSRKMLMDLSRIQSIVTYHKCIRELRDYGYIKYTPSYHPTLGSQVDLLLVR</sequence>